<feature type="compositionally biased region" description="Basic residues" evidence="1">
    <location>
        <begin position="40"/>
        <end position="55"/>
    </location>
</feature>
<reference evidence="2 3" key="1">
    <citation type="journal article" date="2014" name="BMC Genomics">
        <title>Genome and secretome analysis of the hemibiotrophic fungal pathogen, Moniliophthora roreri, which causes frosty pod rot disease of cacao: mechanisms of the biotrophic and necrotrophic phases.</title>
        <authorList>
            <person name="Meinhardt L.W."/>
            <person name="Costa G.G.L."/>
            <person name="Thomazella D.P.T."/>
            <person name="Teixeira P.J.P.L."/>
            <person name="Carazzolle M.F."/>
            <person name="Schuster S.C."/>
            <person name="Carlson J.E."/>
            <person name="Guiltinan M.J."/>
            <person name="Mieczkowski P."/>
            <person name="Farmer A."/>
            <person name="Ramaraj T."/>
            <person name="Crozier J."/>
            <person name="Davis R.E."/>
            <person name="Shao J."/>
            <person name="Melnick R.L."/>
            <person name="Pereira G.A.G."/>
            <person name="Bailey B.A."/>
        </authorList>
    </citation>
    <scope>NUCLEOTIDE SEQUENCE [LARGE SCALE GENOMIC DNA]</scope>
    <source>
        <strain evidence="2 3">MCA 2997</strain>
    </source>
</reference>
<feature type="region of interest" description="Disordered" evidence="1">
    <location>
        <begin position="1"/>
        <end position="22"/>
    </location>
</feature>
<feature type="compositionally biased region" description="Acidic residues" evidence="1">
    <location>
        <begin position="174"/>
        <end position="183"/>
    </location>
</feature>
<sequence length="335" mass="37279">MFSQTSDHGSLHPELEPIASPHVLRKTRSLTSDDLLHQHARPYPRGHASSKKSRKSNSLPVPPCIRHLPTIKQPSPQDVRPLPLPPTPLSAPITILAACRTIRPLPSPPTPDSDSEPTKLAICITPATPASPLPPPPTINSVDHLVPPTSFPKPKPYSSLCLQTSPDVLPTPSIDEEAEEEDLVPSPLTPSIPQRPSPSVARRKRMSKLRRHLGESIMFPLSKERTLRPLSGSLASNDNDDDYSRESTTILFNKKDDDEDDLDLDLAEDEEMSTSDDESLVTLDDGESDKLWVVDGTTFRAATLRRYSKKWVREKGGHRWEEEDYTHILRALRSL</sequence>
<dbReference type="AlphaFoldDB" id="V2XGR5"/>
<accession>V2XGR5</accession>
<evidence type="ECO:0000313" key="2">
    <source>
        <dbReference type="EMBL" id="ESK91665.1"/>
    </source>
</evidence>
<dbReference type="OrthoDB" id="2980827at2759"/>
<gene>
    <name evidence="2" type="ORF">Moror_10711</name>
</gene>
<evidence type="ECO:0000313" key="3">
    <source>
        <dbReference type="Proteomes" id="UP000017559"/>
    </source>
</evidence>
<name>V2XGR5_MONRO</name>
<dbReference type="EMBL" id="AWSO01000331">
    <property type="protein sequence ID" value="ESK91665.1"/>
    <property type="molecule type" value="Genomic_DNA"/>
</dbReference>
<comment type="caution">
    <text evidence="2">The sequence shown here is derived from an EMBL/GenBank/DDBJ whole genome shotgun (WGS) entry which is preliminary data.</text>
</comment>
<dbReference type="HOGENOM" id="CLU_829209_0_0_1"/>
<organism evidence="2 3">
    <name type="scientific">Moniliophthora roreri (strain MCA 2997)</name>
    <name type="common">Cocoa frosty pod rot fungus</name>
    <name type="synonym">Crinipellis roreri</name>
    <dbReference type="NCBI Taxonomy" id="1381753"/>
    <lineage>
        <taxon>Eukaryota</taxon>
        <taxon>Fungi</taxon>
        <taxon>Dikarya</taxon>
        <taxon>Basidiomycota</taxon>
        <taxon>Agaricomycotina</taxon>
        <taxon>Agaricomycetes</taxon>
        <taxon>Agaricomycetidae</taxon>
        <taxon>Agaricales</taxon>
        <taxon>Marasmiineae</taxon>
        <taxon>Marasmiaceae</taxon>
        <taxon>Moniliophthora</taxon>
    </lineage>
</organism>
<dbReference type="Proteomes" id="UP000017559">
    <property type="component" value="Unassembled WGS sequence"/>
</dbReference>
<protein>
    <submittedName>
        <fullName evidence="2">Uncharacterized protein</fullName>
    </submittedName>
</protein>
<feature type="compositionally biased region" description="Pro residues" evidence="1">
    <location>
        <begin position="187"/>
        <end position="196"/>
    </location>
</feature>
<proteinExistence type="predicted"/>
<evidence type="ECO:0000256" key="1">
    <source>
        <dbReference type="SAM" id="MobiDB-lite"/>
    </source>
</evidence>
<keyword evidence="3" id="KW-1185">Reference proteome</keyword>
<feature type="region of interest" description="Disordered" evidence="1">
    <location>
        <begin position="40"/>
        <end position="81"/>
    </location>
</feature>
<feature type="region of interest" description="Disordered" evidence="1">
    <location>
        <begin position="162"/>
        <end position="207"/>
    </location>
</feature>
<dbReference type="KEGG" id="mrr:Moror_10711"/>